<comment type="similarity">
    <text evidence="4">Belongs to the HepT RNase toxin family.</text>
</comment>
<dbReference type="Proteomes" id="UP000463077">
    <property type="component" value="Unassembled WGS sequence"/>
</dbReference>
<dbReference type="RefSeq" id="WP_000273979.1">
    <property type="nucleotide sequence ID" value="NZ_AP017891.1"/>
</dbReference>
<evidence type="ECO:0000313" key="11">
    <source>
        <dbReference type="EMBL" id="QCT56702.1"/>
    </source>
</evidence>
<evidence type="ECO:0000313" key="20">
    <source>
        <dbReference type="Proteomes" id="UP000249913"/>
    </source>
</evidence>
<dbReference type="Gene3D" id="1.20.120.580">
    <property type="entry name" value="bsu32300-like"/>
    <property type="match status" value="1"/>
</dbReference>
<evidence type="ECO:0000313" key="6">
    <source>
        <dbReference type="EMBL" id="CZQ51199.1"/>
    </source>
</evidence>
<evidence type="ECO:0000313" key="9">
    <source>
        <dbReference type="EMBL" id="MUG51484.1"/>
    </source>
</evidence>
<dbReference type="OMA" id="GFIMRDA"/>
<name>A0A0D1IGR7_STAAU</name>
<dbReference type="EMBL" id="FJNR01000001">
    <property type="protein sequence ID" value="CZQ51199.1"/>
    <property type="molecule type" value="Genomic_DNA"/>
</dbReference>
<evidence type="ECO:0000313" key="12">
    <source>
        <dbReference type="EMBL" id="QJR07038.1"/>
    </source>
</evidence>
<dbReference type="EMBL" id="CP038850">
    <property type="protein sequence ID" value="QCT56702.1"/>
    <property type="molecule type" value="Genomic_DNA"/>
</dbReference>
<dbReference type="GO" id="GO:0110001">
    <property type="term" value="C:toxin-antitoxin complex"/>
    <property type="evidence" value="ECO:0007669"/>
    <property type="project" value="InterPro"/>
</dbReference>
<protein>
    <submittedName>
        <fullName evidence="8">DUF86 domain-containing protein</fullName>
    </submittedName>
    <submittedName>
        <fullName evidence="5 6">DUF86-containing protein</fullName>
    </submittedName>
    <submittedName>
        <fullName evidence="14">Uncharacterized conserved protein</fullName>
    </submittedName>
</protein>
<dbReference type="PANTHER" id="PTHR33397">
    <property type="entry name" value="UPF0331 PROTEIN YUTE"/>
    <property type="match status" value="1"/>
</dbReference>
<evidence type="ECO:0000313" key="7">
    <source>
        <dbReference type="EMBL" id="KIT96399.1"/>
    </source>
</evidence>
<keyword evidence="1" id="KW-1277">Toxin-antitoxin system</keyword>
<evidence type="ECO:0000313" key="19">
    <source>
        <dbReference type="Proteomes" id="UP000197894"/>
    </source>
</evidence>
<evidence type="ECO:0000313" key="18">
    <source>
        <dbReference type="Proteomes" id="UP000032274"/>
    </source>
</evidence>
<dbReference type="EMBL" id="UDJK01000002">
    <property type="protein sequence ID" value="SRC22155.1"/>
    <property type="molecule type" value="Genomic_DNA"/>
</dbReference>
<dbReference type="Proteomes" id="UP000254224">
    <property type="component" value="Unassembled WGS sequence"/>
</dbReference>
<evidence type="ECO:0000256" key="4">
    <source>
        <dbReference type="ARBA" id="ARBA00024207"/>
    </source>
</evidence>
<dbReference type="EMBL" id="CAIIKR010000004">
    <property type="protein sequence ID" value="CAC8522091.1"/>
    <property type="molecule type" value="Genomic_DNA"/>
</dbReference>
<dbReference type="Proteomes" id="UP000032274">
    <property type="component" value="Unassembled WGS sequence"/>
</dbReference>
<dbReference type="Proteomes" id="UP000507408">
    <property type="component" value="Unassembled WGS sequence"/>
</dbReference>
<dbReference type="InterPro" id="IPR052379">
    <property type="entry name" value="Type_VII_TA_RNase"/>
</dbReference>
<evidence type="ECO:0000313" key="13">
    <source>
        <dbReference type="EMBL" id="SPZ97218.1"/>
    </source>
</evidence>
<reference evidence="11" key="5">
    <citation type="submission" date="2019-04" db="EMBL/GenBank/DDBJ databases">
        <title>Whole-genome sequencing of local methicillin-resistant S. aureus strain Lr2.</title>
        <authorList>
            <person name="Ullah N."/>
            <person name="Ali A."/>
        </authorList>
    </citation>
    <scope>NUCLEOTIDE SEQUENCE [LARGE SCALE GENOMIC DNA]</scope>
    <source>
        <strain evidence="11">Lr2</strain>
    </source>
</reference>
<dbReference type="Proteomes" id="UP000249913">
    <property type="component" value="Unassembled WGS sequence"/>
</dbReference>
<evidence type="ECO:0000313" key="17">
    <source>
        <dbReference type="EMBL" id="VDY47784.1"/>
    </source>
</evidence>
<accession>A0A0D1IGR7</accession>
<evidence type="ECO:0000313" key="14">
    <source>
        <dbReference type="EMBL" id="SRC22155.1"/>
    </source>
</evidence>
<reference evidence="7 18" key="1">
    <citation type="submission" date="2015-01" db="EMBL/GenBank/DDBJ databases">
        <title>Characterization of Swiss Staphylococcus aureus strains involved in food poisoning.</title>
        <authorList>
            <person name="Crovadore J."/>
            <person name="Chablais R."/>
            <person name="Tonacini J."/>
            <person name="Schnyder B."/>
            <person name="Lefort F."/>
        </authorList>
    </citation>
    <scope>NUCLEOTIDE SEQUENCE [LARGE SCALE GENOMIC DNA]</scope>
    <source>
        <strain evidence="7 18">SA-120</strain>
    </source>
</reference>
<dbReference type="EMBL" id="UAUX01000004">
    <property type="protein sequence ID" value="SPZ97218.1"/>
    <property type="molecule type" value="Genomic_DNA"/>
</dbReference>
<reference evidence="5 26" key="7">
    <citation type="submission" date="2020-06" db="EMBL/GenBank/DDBJ databases">
        <authorList>
            <consortium name="Pathogen Informatics"/>
        </authorList>
    </citation>
    <scope>NUCLEOTIDE SEQUENCE [LARGE SCALE GENOMIC DNA]</scope>
    <source>
        <strain evidence="6">1943STDY5698364</strain>
        <strain evidence="5 26">MOS222</strain>
        <strain evidence="17">NCTC8317</strain>
    </source>
</reference>
<evidence type="ECO:0000313" key="24">
    <source>
        <dbReference type="Proteomes" id="UP000463077"/>
    </source>
</evidence>
<proteinExistence type="inferred from homology"/>
<sequence length="144" mass="16823">MYFVDKDKLTQKLAYLQALTDDYHESKHNHYAFERIAQMLIESSVDIGNMIIDAFILRDPGNYKDVIDILELENVITKETQQAINKTVDIRKQFTYDYTALDIKVIMPMFDDALPYYKQFITEVTTFLHQENVPVTAFGKGENQ</sequence>
<dbReference type="EMBL" id="WFHO01000005">
    <property type="protein sequence ID" value="MUG51484.1"/>
    <property type="molecule type" value="Genomic_DNA"/>
</dbReference>
<dbReference type="Proteomes" id="UP000309390">
    <property type="component" value="Unassembled WGS sequence"/>
</dbReference>
<keyword evidence="2" id="KW-0540">Nuclease</keyword>
<evidence type="ECO:0000313" key="26">
    <source>
        <dbReference type="Proteomes" id="UP000507408"/>
    </source>
</evidence>
<evidence type="ECO:0000313" key="21">
    <source>
        <dbReference type="Proteomes" id="UP000249918"/>
    </source>
</evidence>
<dbReference type="PANTHER" id="PTHR33397:SF5">
    <property type="entry name" value="RNASE YUTE-RELATED"/>
    <property type="match status" value="1"/>
</dbReference>
<dbReference type="EMBL" id="LR133917">
    <property type="protein sequence ID" value="VDY47784.1"/>
    <property type="molecule type" value="Genomic_DNA"/>
</dbReference>
<organism evidence="5 26">
    <name type="scientific">Staphylococcus aureus</name>
    <dbReference type="NCBI Taxonomy" id="1280"/>
    <lineage>
        <taxon>Bacteria</taxon>
        <taxon>Bacillati</taxon>
        <taxon>Bacillota</taxon>
        <taxon>Bacilli</taxon>
        <taxon>Bacillales</taxon>
        <taxon>Staphylococcaceae</taxon>
        <taxon>Staphylococcus</taxon>
    </lineage>
</organism>
<evidence type="ECO:0000313" key="23">
    <source>
        <dbReference type="Proteomes" id="UP000254224"/>
    </source>
</evidence>
<evidence type="ECO:0000256" key="3">
    <source>
        <dbReference type="ARBA" id="ARBA00022801"/>
    </source>
</evidence>
<gene>
    <name evidence="5" type="primary">yutE</name>
    <name evidence="10" type="ORF">AS572_03770</name>
    <name evidence="8" type="ORF">E1948_01725</name>
    <name evidence="11" type="ORF">E1948_04390</name>
    <name evidence="6" type="ORF">ERS391062_00069</name>
    <name evidence="9" type="ORF">GAY54_02835</name>
    <name evidence="12" type="ORF">HH313_000865</name>
    <name evidence="13" type="ORF">NCTC7878_00610</name>
    <name evidence="16" type="ORF">NCTC7972_01043</name>
    <name evidence="17" type="ORF">NCTC8317_00825</name>
    <name evidence="7" type="ORF">QU38_11250</name>
    <name evidence="14" type="ORF">SAMEA1466929_00552</name>
    <name evidence="15" type="ORF">SAMEA1531725_00826</name>
    <name evidence="5" type="ORF">SAMEA70245418_01840</name>
</gene>
<reference evidence="12 25" key="6">
    <citation type="submission" date="2020-04" db="EMBL/GenBank/DDBJ databases">
        <authorList>
            <person name="Kim J.-M."/>
            <person name="Chung S.H."/>
            <person name="Kim I."/>
            <person name="Kim J.-S."/>
        </authorList>
    </citation>
    <scope>NUCLEOTIDE SEQUENCE [LARGE SCALE GENOMIC DNA]</scope>
    <source>
        <strain evidence="12">HL20709</strain>
    </source>
</reference>
<dbReference type="KEGG" id="sams:NI36_04380"/>
<evidence type="ECO:0000256" key="1">
    <source>
        <dbReference type="ARBA" id="ARBA00022649"/>
    </source>
</evidence>
<dbReference type="Proteomes" id="UP000280323">
    <property type="component" value="Chromosome"/>
</dbReference>
<dbReference type="EMBL" id="UHAI01000002">
    <property type="protein sequence ID" value="SUK17174.1"/>
    <property type="molecule type" value="Genomic_DNA"/>
</dbReference>
<evidence type="ECO:0000256" key="2">
    <source>
        <dbReference type="ARBA" id="ARBA00022722"/>
    </source>
</evidence>
<dbReference type="EMBL" id="UELG01000004">
    <property type="protein sequence ID" value="SRZ65219.1"/>
    <property type="molecule type" value="Genomic_DNA"/>
</dbReference>
<evidence type="ECO:0000313" key="5">
    <source>
        <dbReference type="EMBL" id="CAC8522091.1"/>
    </source>
</evidence>
<dbReference type="EMBL" id="LNJK01000002">
    <property type="protein sequence ID" value="OWT17563.1"/>
    <property type="molecule type" value="Genomic_DNA"/>
</dbReference>
<dbReference type="GO" id="GO:0004540">
    <property type="term" value="F:RNA nuclease activity"/>
    <property type="evidence" value="ECO:0007669"/>
    <property type="project" value="InterPro"/>
</dbReference>
<reference evidence="9 24" key="4">
    <citation type="journal article" date="2019" name="Int. J. Infect. Dis.">
        <title>Characterization of a community-acquired methicillin-resistant sequence type 338 Staphylococcus aureus strain containing a staphylococcal cassette chromosome mec type VT.</title>
        <authorList>
            <person name="Chen Y."/>
            <person name="Hong J."/>
            <person name="Chen Y."/>
            <person name="Wang H."/>
            <person name="Yu Y."/>
            <person name="Qu T."/>
        </authorList>
    </citation>
    <scope>NUCLEOTIDE SEQUENCE [LARGE SCALE GENOMIC DNA]</scope>
    <source>
        <strain evidence="9 24">LJ05</strain>
    </source>
</reference>
<evidence type="ECO:0000313" key="16">
    <source>
        <dbReference type="EMBL" id="SUK17174.1"/>
    </source>
</evidence>
<reference evidence="8" key="8">
    <citation type="submission" date="2021-08" db="EMBL/GenBank/DDBJ databases">
        <title>Whole-genome sequencing of local methicillin-resistant S. aureus strain Lr2.</title>
        <authorList>
            <person name="Ali A."/>
            <person name="Ullah N."/>
        </authorList>
    </citation>
    <scope>NUCLEOTIDE SEQUENCE</scope>
    <source>
        <strain evidence="8">Lr2</strain>
    </source>
</reference>
<dbReference type="Proteomes" id="UP000197894">
    <property type="component" value="Unassembled WGS sequence"/>
</dbReference>
<evidence type="ECO:0000313" key="15">
    <source>
        <dbReference type="EMBL" id="SRZ65219.1"/>
    </source>
</evidence>
<dbReference type="GO" id="GO:0016787">
    <property type="term" value="F:hydrolase activity"/>
    <property type="evidence" value="ECO:0007669"/>
    <property type="project" value="UniProtKB-KW"/>
</dbReference>
<reference evidence="20 21" key="3">
    <citation type="submission" date="2018-06" db="EMBL/GenBank/DDBJ databases">
        <authorList>
            <consortium name="Pathogen Informatics"/>
            <person name="Doyle S."/>
        </authorList>
    </citation>
    <scope>NUCLEOTIDE SEQUENCE [LARGE SCALE GENOMIC DNA]</scope>
    <source>
        <strain evidence="14 21">EOE047</strain>
        <strain evidence="15 22">EOE173</strain>
        <strain evidence="13 20">NCTC7878</strain>
        <strain evidence="16 23">NCTC7972</strain>
    </source>
</reference>
<dbReference type="Proteomes" id="UP000502818">
    <property type="component" value="Chromosome"/>
</dbReference>
<evidence type="ECO:0000313" key="25">
    <source>
        <dbReference type="Proteomes" id="UP000502818"/>
    </source>
</evidence>
<evidence type="ECO:0000313" key="8">
    <source>
        <dbReference type="EMBL" id="MBX8593333.1"/>
    </source>
</evidence>
<dbReference type="EMBL" id="JAIGOF010000001">
    <property type="protein sequence ID" value="MBX8593333.1"/>
    <property type="molecule type" value="Genomic_DNA"/>
</dbReference>
<dbReference type="InterPro" id="IPR008201">
    <property type="entry name" value="HepT-like"/>
</dbReference>
<dbReference type="Proteomes" id="UP000249918">
    <property type="component" value="Unassembled WGS sequence"/>
</dbReference>
<dbReference type="Proteomes" id="UP000070985">
    <property type="component" value="Unassembled WGS sequence"/>
</dbReference>
<dbReference type="AlphaFoldDB" id="A0A0D1IGR7"/>
<dbReference type="EMBL" id="JXIG01000628">
    <property type="protein sequence ID" value="KIT96399.1"/>
    <property type="molecule type" value="Genomic_DNA"/>
</dbReference>
<dbReference type="Proteomes" id="UP000250286">
    <property type="component" value="Unassembled WGS sequence"/>
</dbReference>
<dbReference type="Pfam" id="PF01934">
    <property type="entry name" value="HepT-like"/>
    <property type="match status" value="1"/>
</dbReference>
<dbReference type="EMBL" id="CP053070">
    <property type="protein sequence ID" value="QJR07038.1"/>
    <property type="molecule type" value="Genomic_DNA"/>
</dbReference>
<evidence type="ECO:0000313" key="10">
    <source>
        <dbReference type="EMBL" id="OWT17563.1"/>
    </source>
</evidence>
<accession>A0A162GYJ9</accession>
<evidence type="ECO:0000313" key="22">
    <source>
        <dbReference type="Proteomes" id="UP000250286"/>
    </source>
</evidence>
<reference evidence="10 19" key="2">
    <citation type="journal article" date="2017" name="BMC Genomics">
        <title>Prophages and adaptation of Staphylococcus aureus ST398 to the human clinic.</title>
        <authorList>
            <consortium name="Regional Infection Control Group of the Centre Region"/>
            <person name="Diene S.M."/>
            <person name="Corvaglia A.R."/>
            <person name="Francois P."/>
            <person name="van der Mee-Marquet N."/>
        </authorList>
    </citation>
    <scope>NUCLEOTIDE SEQUENCE [LARGE SCALE GENOMIC DNA]</scope>
    <source>
        <strain evidence="10 19">SA13-246</strain>
    </source>
</reference>
<keyword evidence="3" id="KW-0378">Hydrolase</keyword>
<dbReference type="InterPro" id="IPR037038">
    <property type="entry name" value="HepT-like_sf"/>
</dbReference>